<dbReference type="EMBL" id="CM055097">
    <property type="protein sequence ID" value="KAJ7553177.1"/>
    <property type="molecule type" value="Genomic_DNA"/>
</dbReference>
<evidence type="ECO:0000313" key="2">
    <source>
        <dbReference type="Proteomes" id="UP001162992"/>
    </source>
</evidence>
<reference evidence="2" key="1">
    <citation type="journal article" date="2024" name="Proc. Natl. Acad. Sci. U.S.A.">
        <title>Extraordinary preservation of gene collinearity over three hundred million years revealed in homosporous lycophytes.</title>
        <authorList>
            <person name="Li C."/>
            <person name="Wickell D."/>
            <person name="Kuo L.Y."/>
            <person name="Chen X."/>
            <person name="Nie B."/>
            <person name="Liao X."/>
            <person name="Peng D."/>
            <person name="Ji J."/>
            <person name="Jenkins J."/>
            <person name="Williams M."/>
            <person name="Shu S."/>
            <person name="Plott C."/>
            <person name="Barry K."/>
            <person name="Rajasekar S."/>
            <person name="Grimwood J."/>
            <person name="Han X."/>
            <person name="Sun S."/>
            <person name="Hou Z."/>
            <person name="He W."/>
            <person name="Dai G."/>
            <person name="Sun C."/>
            <person name="Schmutz J."/>
            <person name="Leebens-Mack J.H."/>
            <person name="Li F.W."/>
            <person name="Wang L."/>
        </authorList>
    </citation>
    <scope>NUCLEOTIDE SEQUENCE [LARGE SCALE GENOMIC DNA]</scope>
    <source>
        <strain evidence="2">cv. PW_Plant_1</strain>
    </source>
</reference>
<evidence type="ECO:0000313" key="1">
    <source>
        <dbReference type="EMBL" id="KAJ7553177.1"/>
    </source>
</evidence>
<organism evidence="1 2">
    <name type="scientific">Diphasiastrum complanatum</name>
    <name type="common">Issler's clubmoss</name>
    <name type="synonym">Lycopodium complanatum</name>
    <dbReference type="NCBI Taxonomy" id="34168"/>
    <lineage>
        <taxon>Eukaryota</taxon>
        <taxon>Viridiplantae</taxon>
        <taxon>Streptophyta</taxon>
        <taxon>Embryophyta</taxon>
        <taxon>Tracheophyta</taxon>
        <taxon>Lycopodiopsida</taxon>
        <taxon>Lycopodiales</taxon>
        <taxon>Lycopodiaceae</taxon>
        <taxon>Lycopodioideae</taxon>
        <taxon>Diphasiastrum</taxon>
    </lineage>
</organism>
<name>A0ACC2DGI3_DIPCM</name>
<sequence>MPTYDASGLKSDTDTASKAKANSILKPSAPFFFPAAFLEAEDFSPEWWKIVHSSPAFRDYWIHERMHYVYGEQLTAEDVDQLEMLVNFVNQDPKMMIQKNLNDFIQAVEAGGKGKQQDQEVVKSSKGV</sequence>
<dbReference type="Proteomes" id="UP001162992">
    <property type="component" value="Chromosome 6"/>
</dbReference>
<protein>
    <submittedName>
        <fullName evidence="1">Uncharacterized protein</fullName>
    </submittedName>
</protein>
<comment type="caution">
    <text evidence="1">The sequence shown here is derived from an EMBL/GenBank/DDBJ whole genome shotgun (WGS) entry which is preliminary data.</text>
</comment>
<gene>
    <name evidence="1" type="ORF">O6H91_06G086900</name>
</gene>
<accession>A0ACC2DGI3</accession>
<proteinExistence type="predicted"/>
<keyword evidence="2" id="KW-1185">Reference proteome</keyword>